<dbReference type="GO" id="GO:0016787">
    <property type="term" value="F:hydrolase activity"/>
    <property type="evidence" value="ECO:0007669"/>
    <property type="project" value="UniProtKB-KW"/>
</dbReference>
<proteinExistence type="predicted"/>
<feature type="domain" description="Helicase ATP-binding" evidence="2">
    <location>
        <begin position="443"/>
        <end position="606"/>
    </location>
</feature>
<evidence type="ECO:0000256" key="1">
    <source>
        <dbReference type="ARBA" id="ARBA00022801"/>
    </source>
</evidence>
<dbReference type="SMART" id="SM00487">
    <property type="entry name" value="DEXDc"/>
    <property type="match status" value="1"/>
</dbReference>
<evidence type="ECO:0000313" key="4">
    <source>
        <dbReference type="EMBL" id="KIQ93749.1"/>
    </source>
</evidence>
<dbReference type="Gene3D" id="3.40.50.300">
    <property type="entry name" value="P-loop containing nucleotide triphosphate hydrolases"/>
    <property type="match status" value="1"/>
</dbReference>
<dbReference type="CDD" id="cd18012">
    <property type="entry name" value="DEXQc_arch_SWI2_SNF2"/>
    <property type="match status" value="1"/>
</dbReference>
<dbReference type="InterPro" id="IPR022138">
    <property type="entry name" value="DUF3670"/>
</dbReference>
<gene>
    <name evidence="4" type="ORF">LH47_02178</name>
</gene>
<dbReference type="AlphaFoldDB" id="A0A0D0QW57"/>
<organism evidence="4 5">
    <name type="scientific">Anoxybacillus thermarum</name>
    <dbReference type="NCBI Taxonomy" id="404937"/>
    <lineage>
        <taxon>Bacteria</taxon>
        <taxon>Bacillati</taxon>
        <taxon>Bacillota</taxon>
        <taxon>Bacilli</taxon>
        <taxon>Bacillales</taxon>
        <taxon>Anoxybacillaceae</taxon>
        <taxon>Anoxybacillus</taxon>
    </lineage>
</organism>
<dbReference type="EMBL" id="JXTH01000047">
    <property type="protein sequence ID" value="KIQ93749.1"/>
    <property type="molecule type" value="Genomic_DNA"/>
</dbReference>
<dbReference type="PROSITE" id="PS51194">
    <property type="entry name" value="HELICASE_CTER"/>
    <property type="match status" value="1"/>
</dbReference>
<keyword evidence="1" id="KW-0378">Hydrolase</keyword>
<dbReference type="PROSITE" id="PS51192">
    <property type="entry name" value="HELICASE_ATP_BIND_1"/>
    <property type="match status" value="1"/>
</dbReference>
<name>A0A0D0QW57_9BACL</name>
<dbReference type="SUPFAM" id="SSF52540">
    <property type="entry name" value="P-loop containing nucleoside triphosphate hydrolases"/>
    <property type="match status" value="2"/>
</dbReference>
<reference evidence="4 5" key="1">
    <citation type="submission" date="2015-01" db="EMBL/GenBank/DDBJ databases">
        <title>Draft genome of Anoxybacillus thermarum strain AF/04.</title>
        <authorList>
            <person name="Poli A."/>
            <person name="Nicolaus B."/>
            <person name="Chan K.-G."/>
            <person name="Kahar U.M."/>
            <person name="Yaakob A.S."/>
            <person name="Chan C.S."/>
            <person name="Goh K.M."/>
        </authorList>
    </citation>
    <scope>NUCLEOTIDE SEQUENCE [LARGE SCALE GENOMIC DNA]</scope>
    <source>
        <strain evidence="4 5">AF/04</strain>
    </source>
</reference>
<comment type="caution">
    <text evidence="4">The sequence shown here is derived from an EMBL/GenBank/DDBJ whole genome shotgun (WGS) entry which is preliminary data.</text>
</comment>
<dbReference type="FunFam" id="3.40.50.300:FF:000533">
    <property type="entry name" value="Helicase, Snf2 family"/>
    <property type="match status" value="1"/>
</dbReference>
<dbReference type="CDD" id="cd18793">
    <property type="entry name" value="SF2_C_SNF"/>
    <property type="match status" value="1"/>
</dbReference>
<feature type="domain" description="Helicase C-terminal" evidence="3">
    <location>
        <begin position="731"/>
        <end position="888"/>
    </location>
</feature>
<dbReference type="SMART" id="SM00490">
    <property type="entry name" value="HELICc"/>
    <property type="match status" value="1"/>
</dbReference>
<dbReference type="FunFam" id="3.40.50.10810:FF:000057">
    <property type="entry name" value="Snf2/Rad54 family helicase"/>
    <property type="match status" value="1"/>
</dbReference>
<dbReference type="Pfam" id="PF00271">
    <property type="entry name" value="Helicase_C"/>
    <property type="match status" value="1"/>
</dbReference>
<dbReference type="Proteomes" id="UP000032102">
    <property type="component" value="Unassembled WGS sequence"/>
</dbReference>
<dbReference type="InterPro" id="IPR027417">
    <property type="entry name" value="P-loop_NTPase"/>
</dbReference>
<dbReference type="Pfam" id="PF12419">
    <property type="entry name" value="DUF3670"/>
    <property type="match status" value="1"/>
</dbReference>
<dbReference type="InterPro" id="IPR038718">
    <property type="entry name" value="SNF2-like_sf"/>
</dbReference>
<dbReference type="InterPro" id="IPR000330">
    <property type="entry name" value="SNF2_N"/>
</dbReference>
<dbReference type="Pfam" id="PF00176">
    <property type="entry name" value="SNF2-rel_dom"/>
    <property type="match status" value="1"/>
</dbReference>
<sequence>MMQLELQSRWLEEQKQFFIYSDDTHPSNWRDLVFCWHEETFYGTFAPIETIGTHIGILLSPWEALTFFAYPSTNEFVDIIWDEQSKQFQSWAKQIIAHIEQKQFMPDFAAWKNGKFGWKGTEENHPFISMWRSEAINDWIQADIELKETWEQIVKTYPLLTSDGAPLMDEHDWLTEIGWDRNRPPFVVAIRLREPNEENEPWPLDTVFIDTKTEKMTVYDGTMPRAWQAYASHVERAQQRWQTIVPWLSENGALRNELNEEEAWRFLVEATIELTEAGVRVIVPEWWEVVKQTKLRVKARVKSSSTSVFGLDALVDFDWRIATNGVELTEQQFAELVAQKRRLVRIRDQWVQLDPALIQRVQTLIKQAKKEGLSIRDVLAQTLAEQRTEQDEHDDPIDIELNRSFTSLIQKLKHIDHIPTVPVPKTFHGTLRPYQQRGVDWLVFLRQFGFGGCLADDMGLGKTIQMLAYFAYVKENEKRKGPALLICPTSVIGNWQKECKQFVPSLNVYVHHGSNREHGDAFAEKVKSYDLVITSYSLAHLDFDDLTSINWDVICLDEAQNIKNAQTKQARAIRKLKGRHKIALTGTPIENRLNELWSIFHFLNPGYLGSQTEFQRRFATPIEKNGDQQATEKLQNFIRPFLLRRTKTDERIALDLPDKLEQKEYCPLTVEQASLYEQIVQQSLEKLEQVDGFARRGIILQMLNNLKQLCNHPALYLKEEHPNQVVERSHKLEKLLELVEQIRENRESCLIFTQYIQMGEMIQHVLSTHLKETVVFLNGSTPKQTRDTMIEQFQNGQFHIFILSLKAGGTGLNLTAANHVIHFDRWWNPAVENQATDRAYRIGQTKFVHVHKFITTGTIEEKIDEMIEMKKALNEQLIQSETWITELSNEQLRELFTLSSS</sequence>
<dbReference type="InterPro" id="IPR001650">
    <property type="entry name" value="Helicase_C-like"/>
</dbReference>
<keyword evidence="5" id="KW-1185">Reference proteome</keyword>
<protein>
    <submittedName>
        <fullName evidence="4">N-formylmethionyl-tRNA deformylase</fullName>
    </submittedName>
</protein>
<evidence type="ECO:0000259" key="2">
    <source>
        <dbReference type="PROSITE" id="PS51192"/>
    </source>
</evidence>
<dbReference type="GO" id="GO:0005524">
    <property type="term" value="F:ATP binding"/>
    <property type="evidence" value="ECO:0007669"/>
    <property type="project" value="InterPro"/>
</dbReference>
<dbReference type="InterPro" id="IPR014001">
    <property type="entry name" value="Helicase_ATP-bd"/>
</dbReference>
<accession>A0A0D0QW57</accession>
<dbReference type="InterPro" id="IPR049730">
    <property type="entry name" value="SNF2/RAD54-like_C"/>
</dbReference>
<dbReference type="PANTHER" id="PTHR10799">
    <property type="entry name" value="SNF2/RAD54 HELICASE FAMILY"/>
    <property type="match status" value="1"/>
</dbReference>
<evidence type="ECO:0000313" key="5">
    <source>
        <dbReference type="Proteomes" id="UP000032102"/>
    </source>
</evidence>
<dbReference type="PATRIC" id="fig|404937.3.peg.2318"/>
<dbReference type="Gene3D" id="3.40.50.10810">
    <property type="entry name" value="Tandem AAA-ATPase domain"/>
    <property type="match status" value="1"/>
</dbReference>
<evidence type="ECO:0000259" key="3">
    <source>
        <dbReference type="PROSITE" id="PS51194"/>
    </source>
</evidence>